<dbReference type="EMBL" id="CP089291">
    <property type="protein sequence ID" value="UOF91000.1"/>
    <property type="molecule type" value="Genomic_DNA"/>
</dbReference>
<dbReference type="RefSeq" id="WP_347437693.1">
    <property type="nucleotide sequence ID" value="NZ_CP089291.1"/>
</dbReference>
<evidence type="ECO:0000313" key="4">
    <source>
        <dbReference type="EMBL" id="UOF91000.1"/>
    </source>
</evidence>
<dbReference type="InterPro" id="IPR004165">
    <property type="entry name" value="CoA_trans_fam_I"/>
</dbReference>
<accession>A0ABY4CKG3</accession>
<keyword evidence="5" id="KW-1185">Reference proteome</keyword>
<dbReference type="SMART" id="SM00882">
    <property type="entry name" value="CoA_trans"/>
    <property type="match status" value="2"/>
</dbReference>
<name>A0ABY4CKG3_9BACL</name>
<dbReference type="Pfam" id="PF01144">
    <property type="entry name" value="CoA_trans"/>
    <property type="match status" value="1"/>
</dbReference>
<dbReference type="InterPro" id="IPR037171">
    <property type="entry name" value="NagB/RpiA_transferase-like"/>
</dbReference>
<proteinExistence type="inferred from homology"/>
<dbReference type="Gene3D" id="3.40.1080.10">
    <property type="entry name" value="Glutaconate Coenzyme A-transferase"/>
    <property type="match status" value="2"/>
</dbReference>
<dbReference type="PIRSF" id="PIRSF000858">
    <property type="entry name" value="SCOT-t"/>
    <property type="match status" value="1"/>
</dbReference>
<reference evidence="4" key="1">
    <citation type="submission" date="2021-12" db="EMBL/GenBank/DDBJ databases">
        <title>Alicyclobacillaceae gen. nov., sp. nov., isolated from chalcocite enrichment system.</title>
        <authorList>
            <person name="Jiang Z."/>
        </authorList>
    </citation>
    <scope>NUCLEOTIDE SEQUENCE</scope>
    <source>
        <strain evidence="4">MYW30-H2</strain>
    </source>
</reference>
<evidence type="ECO:0000313" key="5">
    <source>
        <dbReference type="Proteomes" id="UP000830167"/>
    </source>
</evidence>
<comment type="similarity">
    <text evidence="1 3">Belongs to the 3-oxoacid CoA-transferase family.</text>
</comment>
<sequence>MEKLIKAEQLAQEIHDGSTIALVGFGGMGQCDKILKAIGKRFKEEGHPRNLTVFHTAGQSDKSNGIEYIAEEGLISRVIGGHWGLAPKMRKLIEENKVDCYCWPQGQLTHLLRAMANKLPGQISPIGLGTFVDPRIEGGKFNERTKEKEDLVHLLNIQGNEFLLYSSIPFDYVFIRGTSIDENGNITTEEEPLKLEILSGAQAAKAYGGKVIAQIKYLAKKESFHPKDVVVPGYLIDGAVLVDDPNTEHRQVPSTVFNPIFSGDVRTPTGNFHPIPLDIRKVIGRRAVQELKSPVVVNLGIGIPGDVIGPIAQEEGLNQTITLTLESGVIGGVPVGGNEFGITRNADAIIEHEYLFDYYHGAGIDITFMGAAEVDRYGNVNVSKFGGRTTGCGGFIDITQPAKRVVFCTTFTGGGLEVSIEDGQLNILQEGKIKKFRQQVEQITFSGKYAAANGKRVLYVTERAVFVLTENGFVLSEIAPGIDLERDILQQMDFQPIIDKNLKIMDESIFLAEPMSSSLSKKLVKVI</sequence>
<evidence type="ECO:0000256" key="1">
    <source>
        <dbReference type="ARBA" id="ARBA00007154"/>
    </source>
</evidence>
<keyword evidence="2 3" id="KW-0808">Transferase</keyword>
<dbReference type="PANTHER" id="PTHR43293">
    <property type="entry name" value="ACETATE COA-TRANSFERASE YDIF"/>
    <property type="match status" value="1"/>
</dbReference>
<gene>
    <name evidence="4" type="ORF">LSG31_01585</name>
</gene>
<dbReference type="InterPro" id="IPR014388">
    <property type="entry name" value="3-oxoacid_CoA-transferase"/>
</dbReference>
<evidence type="ECO:0000256" key="2">
    <source>
        <dbReference type="ARBA" id="ARBA00022679"/>
    </source>
</evidence>
<dbReference type="SUPFAM" id="SSF100950">
    <property type="entry name" value="NagB/RpiA/CoA transferase-like"/>
    <property type="match status" value="2"/>
</dbReference>
<organism evidence="4 5">
    <name type="scientific">Fodinisporobacter ferrooxydans</name>
    <dbReference type="NCBI Taxonomy" id="2901836"/>
    <lineage>
        <taxon>Bacteria</taxon>
        <taxon>Bacillati</taxon>
        <taxon>Bacillota</taxon>
        <taxon>Bacilli</taxon>
        <taxon>Bacillales</taxon>
        <taxon>Alicyclobacillaceae</taxon>
        <taxon>Fodinisporobacter</taxon>
    </lineage>
</organism>
<dbReference type="Proteomes" id="UP000830167">
    <property type="component" value="Chromosome"/>
</dbReference>
<dbReference type="PANTHER" id="PTHR43293:SF1">
    <property type="entry name" value="ACETATE COA-TRANSFERASE YDIF"/>
    <property type="match status" value="1"/>
</dbReference>
<dbReference type="GO" id="GO:0016740">
    <property type="term" value="F:transferase activity"/>
    <property type="evidence" value="ECO:0007669"/>
    <property type="project" value="UniProtKB-KW"/>
</dbReference>
<protein>
    <submittedName>
        <fullName evidence="4">Acyl CoA:acetate/3-ketoacid CoA transferase</fullName>
    </submittedName>
</protein>
<evidence type="ECO:0000256" key="3">
    <source>
        <dbReference type="PIRNR" id="PIRNR000858"/>
    </source>
</evidence>